<accession>A0A1T4RSZ8</accession>
<dbReference type="PANTHER" id="PTHR47691">
    <property type="entry name" value="REGULATOR-RELATED"/>
    <property type="match status" value="1"/>
</dbReference>
<keyword evidence="2" id="KW-1133">Transmembrane helix</keyword>
<feature type="transmembrane region" description="Helical" evidence="2">
    <location>
        <begin position="21"/>
        <end position="39"/>
    </location>
</feature>
<name>A0A1T4RSZ8_9ACTN</name>
<dbReference type="Gene3D" id="3.40.50.300">
    <property type="entry name" value="P-loop containing nucleotide triphosphate hydrolases"/>
    <property type="match status" value="1"/>
</dbReference>
<proteinExistence type="predicted"/>
<gene>
    <name evidence="3" type="ORF">SAMN02745673_02960</name>
</gene>
<dbReference type="SUPFAM" id="SSF48452">
    <property type="entry name" value="TPR-like"/>
    <property type="match status" value="2"/>
</dbReference>
<protein>
    <submittedName>
        <fullName evidence="3">NB-ARC domain-containing protein</fullName>
    </submittedName>
</protein>
<dbReference type="AlphaFoldDB" id="A0A1T4RSZ8"/>
<dbReference type="RefSeq" id="WP_078762254.1">
    <property type="nucleotide sequence ID" value="NZ_FUWS01000007.1"/>
</dbReference>
<dbReference type="Proteomes" id="UP000190637">
    <property type="component" value="Unassembled WGS sequence"/>
</dbReference>
<evidence type="ECO:0000256" key="1">
    <source>
        <dbReference type="SAM" id="MobiDB-lite"/>
    </source>
</evidence>
<dbReference type="GO" id="GO:0043531">
    <property type="term" value="F:ADP binding"/>
    <property type="evidence" value="ECO:0007669"/>
    <property type="project" value="InterPro"/>
</dbReference>
<evidence type="ECO:0000313" key="4">
    <source>
        <dbReference type="Proteomes" id="UP000190637"/>
    </source>
</evidence>
<keyword evidence="2" id="KW-0472">Membrane</keyword>
<dbReference type="InterPro" id="IPR011990">
    <property type="entry name" value="TPR-like_helical_dom_sf"/>
</dbReference>
<evidence type="ECO:0000256" key="2">
    <source>
        <dbReference type="SAM" id="Phobius"/>
    </source>
</evidence>
<keyword evidence="2" id="KW-0812">Transmembrane</keyword>
<dbReference type="OrthoDB" id="5521887at2"/>
<evidence type="ECO:0000313" key="3">
    <source>
        <dbReference type="EMBL" id="SKA19115.1"/>
    </source>
</evidence>
<keyword evidence="4" id="KW-1185">Reference proteome</keyword>
<dbReference type="EMBL" id="FUWS01000007">
    <property type="protein sequence ID" value="SKA19115.1"/>
    <property type="molecule type" value="Genomic_DNA"/>
</dbReference>
<sequence>MDEEKGERQVAVPAPSTARRAVGGVGAVVFLAVAVTLQMAPDLLEGLDRAVVWGVGVLGAIATTAATLIVERRLSAGPGGRALPSSAGRPPAELPPYSRRFTGREEIMAELRARFRRFPRSGVRRLLARPAGRQERAARRAPLVIVVTGAPGTGKTQLVTQIAHEVADRFPDGDRWVELFGDRAHDAQGELEPEEPQPSQWPAMASPRAVLARAGLLRRGTASPGDGAPTALRPAPRRPERVLVALLESFGRTPRTDAPLRELKTAWRALTNTRRLLIVLDNAKDAAQVEPLLPNGGRCAVLVTSRRSFADAAFECERYELDGLDDGEGVALLNKLAPMPPGADEEERRVRARIVARCHGLPLGIRLCGGVLSRPGVSAQELLADLDDVSRTPLLHASGGFAEVIALSLQQCRPRERLLLRRVADTGLHEFADWSAAALLETTKEEARGLIDELHARSLVAFLGRDELGVRRYRLHDLVRDALRVIEPRSVTVSPGELASWSRQATEEAMGRLLTCYTWLAEQAARAIGRTDDFSTPPVAAPLPPVALRLSPPGRPGAWLTHEIQALRTCLRLAEEYRRWEDGWRLARAIAAMCQNRRVYWRDWEEATRAQLRMAYELGDRQASGMALLDRAEFTVNQGDYERGAEYAQTAQTIFEQLGEPDPRWLARSWRALGVNLHRRGDLDDGLRELSNAEKAFAAAGERWWRARTLCNLADLHSHQRRHRRAQALLRMACTLFRAEEDWEQYNKARLMLAEVLAARGRHLNAWYMLTEARRRFEAAGEQWYVARCLRAMGELETGALRAQYDACDLALNPARRAEFDRRVQARVEKENLRFGPQPQTEREVLWERFSDELRRPARRWLGEYWAVREFEFTGKRSGRPPGWRFWRAERSVEEEWSQRNRLAMLERAIEILERIGDVWGVCRTKMSLGRVLMSDRDPAQAIRLMSEAAEGFAGLGDRWWHARAHRVTARALYDAGHHQEALEPARLAYEAYHHLANHTGQIRAQTLLGTILLANGDLLQAATHLRGAVGKARANGEDWREMEAHRLLQRLFGDEQDEAAWSSPAPGAR</sequence>
<feature type="region of interest" description="Disordered" evidence="1">
    <location>
        <begin position="79"/>
        <end position="98"/>
    </location>
</feature>
<organism evidence="3 4">
    <name type="scientific">Marinactinospora thermotolerans DSM 45154</name>
    <dbReference type="NCBI Taxonomy" id="1122192"/>
    <lineage>
        <taxon>Bacteria</taxon>
        <taxon>Bacillati</taxon>
        <taxon>Actinomycetota</taxon>
        <taxon>Actinomycetes</taxon>
        <taxon>Streptosporangiales</taxon>
        <taxon>Nocardiopsidaceae</taxon>
        <taxon>Marinactinospora</taxon>
    </lineage>
</organism>
<dbReference type="Gene3D" id="1.25.40.10">
    <property type="entry name" value="Tetratricopeptide repeat domain"/>
    <property type="match status" value="2"/>
</dbReference>
<dbReference type="STRING" id="1122192.SAMN02745673_02960"/>
<dbReference type="Pfam" id="PF13424">
    <property type="entry name" value="TPR_12"/>
    <property type="match status" value="1"/>
</dbReference>
<dbReference type="InterPro" id="IPR027417">
    <property type="entry name" value="P-loop_NTPase"/>
</dbReference>
<dbReference type="SUPFAM" id="SSF52540">
    <property type="entry name" value="P-loop containing nucleoside triphosphate hydrolases"/>
    <property type="match status" value="1"/>
</dbReference>
<dbReference type="PANTHER" id="PTHR47691:SF3">
    <property type="entry name" value="HTH-TYPE TRANSCRIPTIONAL REGULATOR RV0890C-RELATED"/>
    <property type="match status" value="1"/>
</dbReference>
<reference evidence="3 4" key="1">
    <citation type="submission" date="2017-02" db="EMBL/GenBank/DDBJ databases">
        <authorList>
            <person name="Peterson S.W."/>
        </authorList>
    </citation>
    <scope>NUCLEOTIDE SEQUENCE [LARGE SCALE GENOMIC DNA]</scope>
    <source>
        <strain evidence="3 4">DSM 45154</strain>
    </source>
</reference>